<accession>A0AAV5IP48</accession>
<dbReference type="AlphaFoldDB" id="A0AAV5IP48"/>
<proteinExistence type="predicted"/>
<reference evidence="2 3" key="1">
    <citation type="journal article" date="2021" name="Commun. Biol.">
        <title>The genome of Shorea leprosula (Dipterocarpaceae) highlights the ecological relevance of drought in aseasonal tropical rainforests.</title>
        <authorList>
            <person name="Ng K.K.S."/>
            <person name="Kobayashi M.J."/>
            <person name="Fawcett J.A."/>
            <person name="Hatakeyama M."/>
            <person name="Paape T."/>
            <person name="Ng C.H."/>
            <person name="Ang C.C."/>
            <person name="Tnah L.H."/>
            <person name="Lee C.T."/>
            <person name="Nishiyama T."/>
            <person name="Sese J."/>
            <person name="O'Brien M.J."/>
            <person name="Copetti D."/>
            <person name="Mohd Noor M.I."/>
            <person name="Ong R.C."/>
            <person name="Putra M."/>
            <person name="Sireger I.Z."/>
            <person name="Indrioko S."/>
            <person name="Kosugi Y."/>
            <person name="Izuno A."/>
            <person name="Isagi Y."/>
            <person name="Lee S.L."/>
            <person name="Shimizu K.K."/>
        </authorList>
    </citation>
    <scope>NUCLEOTIDE SEQUENCE [LARGE SCALE GENOMIC DNA]</scope>
    <source>
        <strain evidence="2">214</strain>
    </source>
</reference>
<comment type="caution">
    <text evidence="2">The sequence shown here is derived from an EMBL/GenBank/DDBJ whole genome shotgun (WGS) entry which is preliminary data.</text>
</comment>
<name>A0AAV5IP48_9ROSI</name>
<organism evidence="2 3">
    <name type="scientific">Rubroshorea leprosula</name>
    <dbReference type="NCBI Taxonomy" id="152421"/>
    <lineage>
        <taxon>Eukaryota</taxon>
        <taxon>Viridiplantae</taxon>
        <taxon>Streptophyta</taxon>
        <taxon>Embryophyta</taxon>
        <taxon>Tracheophyta</taxon>
        <taxon>Spermatophyta</taxon>
        <taxon>Magnoliopsida</taxon>
        <taxon>eudicotyledons</taxon>
        <taxon>Gunneridae</taxon>
        <taxon>Pentapetalae</taxon>
        <taxon>rosids</taxon>
        <taxon>malvids</taxon>
        <taxon>Malvales</taxon>
        <taxon>Dipterocarpaceae</taxon>
        <taxon>Rubroshorea</taxon>
    </lineage>
</organism>
<keyword evidence="1" id="KW-1133">Transmembrane helix</keyword>
<feature type="transmembrane region" description="Helical" evidence="1">
    <location>
        <begin position="42"/>
        <end position="61"/>
    </location>
</feature>
<keyword evidence="3" id="KW-1185">Reference proteome</keyword>
<dbReference type="EMBL" id="BPVZ01000014">
    <property type="protein sequence ID" value="GKU99692.1"/>
    <property type="molecule type" value="Genomic_DNA"/>
</dbReference>
<dbReference type="Proteomes" id="UP001054252">
    <property type="component" value="Unassembled WGS sequence"/>
</dbReference>
<sequence>MGALYICCVAILLLTFEPSITLLFRKLYLVKAEDGCKLVSIVNSVGLEVPCFLFCLVRFCVRVFTVFVKDAMAFFIALKLCLVSSISCVSLRTCDAIDRASSLDLPTVSLEFVLDEEEEPNPARLPGFDGTQHAWVQFLASKEPKHTGFASGFAPNPACLGLVEPSTLGFLVNPGAGFARNPSMPGSRLGSHRTQHAWVWWNPARLGSVPCEHKEPKRAGFASGFLQTQHAKNPDEEGKAVAGLLQVLGSIFQFRMLGAGSGGGFEALGFVSNPAAIGSNIY</sequence>
<keyword evidence="1" id="KW-0472">Membrane</keyword>
<gene>
    <name evidence="2" type="ORF">SLEP1_g12498</name>
</gene>
<evidence type="ECO:0000313" key="3">
    <source>
        <dbReference type="Proteomes" id="UP001054252"/>
    </source>
</evidence>
<keyword evidence="1" id="KW-0812">Transmembrane</keyword>
<evidence type="ECO:0000256" key="1">
    <source>
        <dbReference type="SAM" id="Phobius"/>
    </source>
</evidence>
<protein>
    <submittedName>
        <fullName evidence="2">Uncharacterized protein</fullName>
    </submittedName>
</protein>
<evidence type="ECO:0000313" key="2">
    <source>
        <dbReference type="EMBL" id="GKU99692.1"/>
    </source>
</evidence>